<accession>A0A635R8J2</accession>
<protein>
    <recommendedName>
        <fullName evidence="2">Virion structural protein</fullName>
    </recommendedName>
</protein>
<reference evidence="1" key="1">
    <citation type="submission" date="2018-07" db="EMBL/GenBank/DDBJ databases">
        <authorList>
            <person name="Ashton P.M."/>
            <person name="Dallman T."/>
            <person name="Nair S."/>
            <person name="De Pinna E."/>
            <person name="Peters T."/>
            <person name="Grant K."/>
        </authorList>
    </citation>
    <scope>NUCLEOTIDE SEQUENCE</scope>
    <source>
        <strain evidence="1">368335</strain>
    </source>
</reference>
<dbReference type="Pfam" id="PF23838">
    <property type="entry name" value="DUF7208"/>
    <property type="match status" value="1"/>
</dbReference>
<gene>
    <name evidence="1" type="ORF">CB695_16045</name>
</gene>
<dbReference type="EMBL" id="AAMIYH010000015">
    <property type="protein sequence ID" value="EDH8302983.1"/>
    <property type="molecule type" value="Genomic_DNA"/>
</dbReference>
<dbReference type="InterPro" id="IPR055632">
    <property type="entry name" value="DUF7208"/>
</dbReference>
<name>A0A635R8J2_SALET</name>
<dbReference type="AlphaFoldDB" id="A0A635R8J2"/>
<evidence type="ECO:0008006" key="2">
    <source>
        <dbReference type="Google" id="ProtNLM"/>
    </source>
</evidence>
<evidence type="ECO:0000313" key="1">
    <source>
        <dbReference type="EMBL" id="EDH8302983.1"/>
    </source>
</evidence>
<comment type="caution">
    <text evidence="1">The sequence shown here is derived from an EMBL/GenBank/DDBJ whole genome shotgun (WGS) entry which is preliminary data.</text>
</comment>
<sequence length="295" mass="32979">MSNVKVYDGKLSTVTLNAMRLATALITGADVQYPQKSTLNEFYKLMQTPVPDGKARPHLQYMAIGNRGHMVDTSDVVADVVPVAKEPIASGMFSRVPFVLRTKDNDLSDEQRKNYAFRTLETINKREYWAYYLKRIDMRAVKTTDYDIKRENGVETVEDFVYTDTELNPVPKVLPDYDYDDDGTVAIPDGRYVESGADLVIPWTDFDVQEYMNVTSIMRGSPRSSIISELALCSGLDQVTSGDSATGSKFSYTEAIGVQALYYISMFTNLAQTNDKLSLTIRIGQPAPFFLGTAN</sequence>
<organism evidence="1">
    <name type="scientific">Salmonella enterica subsp. enterica serovar Chester</name>
    <dbReference type="NCBI Taxonomy" id="149386"/>
    <lineage>
        <taxon>Bacteria</taxon>
        <taxon>Pseudomonadati</taxon>
        <taxon>Pseudomonadota</taxon>
        <taxon>Gammaproteobacteria</taxon>
        <taxon>Enterobacterales</taxon>
        <taxon>Enterobacteriaceae</taxon>
        <taxon>Salmonella</taxon>
    </lineage>
</organism>
<proteinExistence type="predicted"/>